<organism evidence="1 2">
    <name type="scientific">Blattamonas nauphoetae</name>
    <dbReference type="NCBI Taxonomy" id="2049346"/>
    <lineage>
        <taxon>Eukaryota</taxon>
        <taxon>Metamonada</taxon>
        <taxon>Preaxostyla</taxon>
        <taxon>Oxymonadida</taxon>
        <taxon>Blattamonas</taxon>
    </lineage>
</organism>
<dbReference type="EMBL" id="JARBJD010000054">
    <property type="protein sequence ID" value="KAK2956573.1"/>
    <property type="molecule type" value="Genomic_DNA"/>
</dbReference>
<keyword evidence="2" id="KW-1185">Reference proteome</keyword>
<reference evidence="1 2" key="1">
    <citation type="journal article" date="2022" name="bioRxiv">
        <title>Genomics of Preaxostyla Flagellates Illuminates Evolutionary Transitions and the Path Towards Mitochondrial Loss.</title>
        <authorList>
            <person name="Novak L.V.F."/>
            <person name="Treitli S.C."/>
            <person name="Pyrih J."/>
            <person name="Halakuc P."/>
            <person name="Pipaliya S.V."/>
            <person name="Vacek V."/>
            <person name="Brzon O."/>
            <person name="Soukal P."/>
            <person name="Eme L."/>
            <person name="Dacks J.B."/>
            <person name="Karnkowska A."/>
            <person name="Elias M."/>
            <person name="Hampl V."/>
        </authorList>
    </citation>
    <scope>NUCLEOTIDE SEQUENCE [LARGE SCALE GENOMIC DNA]</scope>
    <source>
        <strain evidence="1">NAU3</strain>
        <tissue evidence="1">Gut</tissue>
    </source>
</reference>
<comment type="caution">
    <text evidence="1">The sequence shown here is derived from an EMBL/GenBank/DDBJ whole genome shotgun (WGS) entry which is preliminary data.</text>
</comment>
<sequence length="868" mass="98232">MDTQLISTPLQTSECDLERIHSDETVSSDSIQEPESLEYPTFLAIDIGDPRTSDADIRAFLKSLTTYMQDTKLTSQLLHHLLVPLRSLLIRDLKSLEPFSTRMYHAFWKKNPINLLGRQQLAIVQHYDLMLALLVVIRYCAVLRQGQNELIVFLMGVMQEVWEERRREGLVLDGPVPLFVSTPLRPNMTPPEMVPLLDSANDFLASTRPLSDSDAIPVTFFLISLDNIIFIQTEKGRDVFNSAFVASLSSCPPFARSVATLILLSLTCSHLDIRKEHRKFWLDCIFAQQENVMSAAKSGLFAVLVGAAQTLQTGWSDENILDVHSFFTDIVELSVRMIAPWRSTLKTDSDIEQFQHDQQLVVSNVLVPLRQSLVLFARTNTRIVPHFRLLSYPDINHPDTVGFFSGVWEEVRQEAIEVVCGEDESEAPVFLTMDLFSRLSMEETELGLSSLSSYLSTTPSPPPPVASSIRLFLLTIATISSLSLSEQKKIRARSPWAQIDSQLQVWIRSHRSFAHYFAEFVPTLLLASRYDDDVQSHLEWILESVMVSSSNSSEIILSLTDAGLFSNMALVLRTKIHSNSRFAISSDNIRCFLVVVDACLSIVSTSFCESVEDQPREDEHRAHILIEKVLVASQPFLMSLLPYLSVSRYITSVIYSLTELLRTIGHVEWHYPSLSESLAKCGLHVATMRFCDLTERTEILVWPLILFAVEEYHYGLINARPFMPNTGNSASSKLALPTLRERMKGRNEEGQEDLIEKILLGRVLGRDFSEGEPPQSNLSLLLHSALICLLIQRILAALFDETFQSHFTRKLSFQRKFIVFVFTMIVVVEVLESSTVVPVCQSVEILEELFLLVLVHPSWTNNSEESRT</sequence>
<evidence type="ECO:0000313" key="1">
    <source>
        <dbReference type="EMBL" id="KAK2956573.1"/>
    </source>
</evidence>
<dbReference type="Proteomes" id="UP001281761">
    <property type="component" value="Unassembled WGS sequence"/>
</dbReference>
<name>A0ABQ9XYM4_9EUKA</name>
<proteinExistence type="predicted"/>
<evidence type="ECO:0000313" key="2">
    <source>
        <dbReference type="Proteomes" id="UP001281761"/>
    </source>
</evidence>
<gene>
    <name evidence="1" type="ORF">BLNAU_8413</name>
</gene>
<accession>A0ABQ9XYM4</accession>
<protein>
    <submittedName>
        <fullName evidence="1">Uncharacterized protein</fullName>
    </submittedName>
</protein>